<sequence>MTLLRVDSSIRVEGSVSRAVADTVVDGWRGAVPGGRVVRRDLADGHIGGGAWANSLAGRALGERERTGAQRSAIALATAVADELAAADSIVVATSLYNFGVSQHVKAWVDLLITDPRFAPGSAPLTGKPLALVIARGGGYGPGTPREGWDHATPWLVRIFQDVLGAEVSVVAAELTLAEVNPAMADLVPLAKQSTAAAHDLAATTGRAFADRARVA</sequence>
<dbReference type="InterPro" id="IPR003680">
    <property type="entry name" value="Flavodoxin_fold"/>
</dbReference>
<keyword evidence="2 6" id="KW-0288">FMN</keyword>
<dbReference type="Gene3D" id="3.40.50.360">
    <property type="match status" value="1"/>
</dbReference>
<proteinExistence type="inferred from homology"/>
<dbReference type="EC" id="1.6.5.-" evidence="6"/>
<dbReference type="SUPFAM" id="SSF52218">
    <property type="entry name" value="Flavoproteins"/>
    <property type="match status" value="1"/>
</dbReference>
<dbReference type="EC" id="1.7.1.17" evidence="6"/>
<keyword evidence="9" id="KW-1185">Reference proteome</keyword>
<evidence type="ECO:0000259" key="7">
    <source>
        <dbReference type="Pfam" id="PF02525"/>
    </source>
</evidence>
<dbReference type="PANTHER" id="PTHR43741">
    <property type="entry name" value="FMN-DEPENDENT NADH-AZOREDUCTASE 1"/>
    <property type="match status" value="1"/>
</dbReference>
<dbReference type="OrthoDB" id="9805013at2"/>
<dbReference type="GO" id="GO:0009055">
    <property type="term" value="F:electron transfer activity"/>
    <property type="evidence" value="ECO:0007669"/>
    <property type="project" value="UniProtKB-UniRule"/>
</dbReference>
<keyword evidence="3 6" id="KW-0560">Oxidoreductase</keyword>
<evidence type="ECO:0000256" key="3">
    <source>
        <dbReference type="ARBA" id="ARBA00023002"/>
    </source>
</evidence>
<evidence type="ECO:0000256" key="2">
    <source>
        <dbReference type="ARBA" id="ARBA00022643"/>
    </source>
</evidence>
<gene>
    <name evidence="6" type="primary">azoR</name>
    <name evidence="8" type="ORF">CLV40_1437</name>
</gene>
<dbReference type="GO" id="GO:0010181">
    <property type="term" value="F:FMN binding"/>
    <property type="evidence" value="ECO:0007669"/>
    <property type="project" value="UniProtKB-UniRule"/>
</dbReference>
<comment type="cofactor">
    <cofactor evidence="6">
        <name>FMN</name>
        <dbReference type="ChEBI" id="CHEBI:58210"/>
    </cofactor>
    <text evidence="6">Binds 1 FMN per subunit.</text>
</comment>
<dbReference type="GO" id="GO:0016655">
    <property type="term" value="F:oxidoreductase activity, acting on NAD(P)H, quinone or similar compound as acceptor"/>
    <property type="evidence" value="ECO:0007669"/>
    <property type="project" value="InterPro"/>
</dbReference>
<dbReference type="RefSeq" id="WP_104483530.1">
    <property type="nucleotide sequence ID" value="NZ_CP154825.1"/>
</dbReference>
<protein>
    <recommendedName>
        <fullName evidence="6">FMN dependent NADH:quinone oxidoreductase</fullName>
        <ecNumber evidence="6">1.6.5.-</ecNumber>
    </recommendedName>
    <alternativeName>
        <fullName evidence="6">Azo-dye reductase</fullName>
    </alternativeName>
    <alternativeName>
        <fullName evidence="6">FMN-dependent NADH-azo compound oxidoreductase</fullName>
    </alternativeName>
    <alternativeName>
        <fullName evidence="6">FMN-dependent NADH-azoreductase</fullName>
        <ecNumber evidence="6">1.7.1.17</ecNumber>
    </alternativeName>
</protein>
<dbReference type="InterPro" id="IPR029039">
    <property type="entry name" value="Flavoprotein-like_sf"/>
</dbReference>
<comment type="similarity">
    <text evidence="6">Belongs to the azoreductase type 1 family.</text>
</comment>
<evidence type="ECO:0000313" key="9">
    <source>
        <dbReference type="Proteomes" id="UP000239203"/>
    </source>
</evidence>
<name>A0A2S6GBJ2_9PSEU</name>
<comment type="subunit">
    <text evidence="6">Homodimer.</text>
</comment>
<keyword evidence="4 6" id="KW-0520">NAD</keyword>
<feature type="binding site" evidence="6">
    <location>
        <begin position="15"/>
        <end position="17"/>
    </location>
    <ligand>
        <name>FMN</name>
        <dbReference type="ChEBI" id="CHEBI:58210"/>
    </ligand>
</feature>
<evidence type="ECO:0000256" key="1">
    <source>
        <dbReference type="ARBA" id="ARBA00022630"/>
    </source>
</evidence>
<evidence type="ECO:0000256" key="5">
    <source>
        <dbReference type="ARBA" id="ARBA00048542"/>
    </source>
</evidence>
<comment type="function">
    <text evidence="6">Quinone reductase that provides resistance to thiol-specific stress caused by electrophilic quinones.</text>
</comment>
<dbReference type="GO" id="GO:0016652">
    <property type="term" value="F:oxidoreductase activity, acting on NAD(P)H as acceptor"/>
    <property type="evidence" value="ECO:0007669"/>
    <property type="project" value="UniProtKB-UniRule"/>
</dbReference>
<accession>A0A2S6GBJ2</accession>
<reference evidence="8 9" key="1">
    <citation type="submission" date="2018-02" db="EMBL/GenBank/DDBJ databases">
        <title>Genomic Encyclopedia of Archaeal and Bacterial Type Strains, Phase II (KMG-II): from individual species to whole genera.</title>
        <authorList>
            <person name="Goeker M."/>
        </authorList>
    </citation>
    <scope>NUCLEOTIDE SEQUENCE [LARGE SCALE GENOMIC DNA]</scope>
    <source>
        <strain evidence="8 9">YU 961-1</strain>
    </source>
</reference>
<comment type="function">
    <text evidence="6">Also exhibits azoreductase activity. Catalyzes the reductive cleavage of the azo bond in aromatic azo compounds to the corresponding amines.</text>
</comment>
<comment type="catalytic activity">
    <reaction evidence="6">
        <text>2 a quinone + NADH + H(+) = 2 a 1,4-benzosemiquinone + NAD(+)</text>
        <dbReference type="Rhea" id="RHEA:65952"/>
        <dbReference type="ChEBI" id="CHEBI:15378"/>
        <dbReference type="ChEBI" id="CHEBI:57540"/>
        <dbReference type="ChEBI" id="CHEBI:57945"/>
        <dbReference type="ChEBI" id="CHEBI:132124"/>
        <dbReference type="ChEBI" id="CHEBI:134225"/>
    </reaction>
</comment>
<evidence type="ECO:0000256" key="6">
    <source>
        <dbReference type="HAMAP-Rule" id="MF_01216"/>
    </source>
</evidence>
<feature type="domain" description="Flavodoxin-like fold" evidence="7">
    <location>
        <begin position="1"/>
        <end position="174"/>
    </location>
</feature>
<dbReference type="InterPro" id="IPR023048">
    <property type="entry name" value="NADH:quinone_OxRdtase_FMN_depd"/>
</dbReference>
<evidence type="ECO:0000313" key="8">
    <source>
        <dbReference type="EMBL" id="PPK61211.1"/>
    </source>
</evidence>
<comment type="caution">
    <text evidence="8">The sequence shown here is derived from an EMBL/GenBank/DDBJ whole genome shotgun (WGS) entry which is preliminary data.</text>
</comment>
<comment type="caution">
    <text evidence="6">Lacks conserved residue(s) required for the propagation of feature annotation.</text>
</comment>
<feature type="binding site" evidence="6">
    <location>
        <position position="9"/>
    </location>
    <ligand>
        <name>FMN</name>
        <dbReference type="ChEBI" id="CHEBI:58210"/>
    </ligand>
</feature>
<dbReference type="AlphaFoldDB" id="A0A2S6GBJ2"/>
<dbReference type="HAMAP" id="MF_01216">
    <property type="entry name" value="Azoreductase_type1"/>
    <property type="match status" value="1"/>
</dbReference>
<evidence type="ECO:0000256" key="4">
    <source>
        <dbReference type="ARBA" id="ARBA00023027"/>
    </source>
</evidence>
<dbReference type="EMBL" id="PTIX01000043">
    <property type="protein sequence ID" value="PPK61211.1"/>
    <property type="molecule type" value="Genomic_DNA"/>
</dbReference>
<organism evidence="8 9">
    <name type="scientific">Actinokineospora auranticolor</name>
    <dbReference type="NCBI Taxonomy" id="155976"/>
    <lineage>
        <taxon>Bacteria</taxon>
        <taxon>Bacillati</taxon>
        <taxon>Actinomycetota</taxon>
        <taxon>Actinomycetes</taxon>
        <taxon>Pseudonocardiales</taxon>
        <taxon>Pseudonocardiaceae</taxon>
        <taxon>Actinokineospora</taxon>
    </lineage>
</organism>
<comment type="catalytic activity">
    <reaction evidence="5">
        <text>N,N-dimethyl-1,4-phenylenediamine + anthranilate + 2 NAD(+) = 2-(4-dimethylaminophenyl)diazenylbenzoate + 2 NADH + 2 H(+)</text>
        <dbReference type="Rhea" id="RHEA:55872"/>
        <dbReference type="ChEBI" id="CHEBI:15378"/>
        <dbReference type="ChEBI" id="CHEBI:15783"/>
        <dbReference type="ChEBI" id="CHEBI:16567"/>
        <dbReference type="ChEBI" id="CHEBI:57540"/>
        <dbReference type="ChEBI" id="CHEBI:57945"/>
        <dbReference type="ChEBI" id="CHEBI:71579"/>
        <dbReference type="EC" id="1.7.1.17"/>
    </reaction>
    <physiologicalReaction direction="right-to-left" evidence="5">
        <dbReference type="Rhea" id="RHEA:55874"/>
    </physiologicalReaction>
</comment>
<dbReference type="InterPro" id="IPR050104">
    <property type="entry name" value="FMN-dep_NADH:Q_OxRdtase_AzoR1"/>
</dbReference>
<keyword evidence="1 6" id="KW-0285">Flavoprotein</keyword>
<dbReference type="Pfam" id="PF02525">
    <property type="entry name" value="Flavodoxin_2"/>
    <property type="match status" value="1"/>
</dbReference>
<dbReference type="Proteomes" id="UP000239203">
    <property type="component" value="Unassembled WGS sequence"/>
</dbReference>
<dbReference type="PANTHER" id="PTHR43741:SF4">
    <property type="entry name" value="FMN-DEPENDENT NADH:QUINONE OXIDOREDUCTASE"/>
    <property type="match status" value="1"/>
</dbReference>